<feature type="domain" description="Thioredoxin" evidence="3">
    <location>
        <begin position="25"/>
        <end position="159"/>
    </location>
</feature>
<dbReference type="SUPFAM" id="SSF52833">
    <property type="entry name" value="Thioredoxin-like"/>
    <property type="match status" value="1"/>
</dbReference>
<dbReference type="InterPro" id="IPR013766">
    <property type="entry name" value="Thioredoxin_domain"/>
</dbReference>
<evidence type="ECO:0000313" key="5">
    <source>
        <dbReference type="Proteomes" id="UP001209713"/>
    </source>
</evidence>
<accession>A0ABT2YTQ9</accession>
<dbReference type="Gene3D" id="3.40.30.10">
    <property type="entry name" value="Glutaredoxin"/>
    <property type="match status" value="1"/>
</dbReference>
<dbReference type="CDD" id="cd02966">
    <property type="entry name" value="TlpA_like_family"/>
    <property type="match status" value="1"/>
</dbReference>
<comment type="caution">
    <text evidence="4">The sequence shown here is derived from an EMBL/GenBank/DDBJ whole genome shotgun (WGS) entry which is preliminary data.</text>
</comment>
<evidence type="ECO:0000313" key="4">
    <source>
        <dbReference type="EMBL" id="MCV2403284.1"/>
    </source>
</evidence>
<dbReference type="PROSITE" id="PS51352">
    <property type="entry name" value="THIOREDOXIN_2"/>
    <property type="match status" value="1"/>
</dbReference>
<evidence type="ECO:0000256" key="2">
    <source>
        <dbReference type="SAM" id="Phobius"/>
    </source>
</evidence>
<dbReference type="PANTHER" id="PTHR42852">
    <property type="entry name" value="THIOL:DISULFIDE INTERCHANGE PROTEIN DSBE"/>
    <property type="match status" value="1"/>
</dbReference>
<organism evidence="4 5">
    <name type="scientific">Marinomonas sargassi</name>
    <dbReference type="NCBI Taxonomy" id="2984494"/>
    <lineage>
        <taxon>Bacteria</taxon>
        <taxon>Pseudomonadati</taxon>
        <taxon>Pseudomonadota</taxon>
        <taxon>Gammaproteobacteria</taxon>
        <taxon>Oceanospirillales</taxon>
        <taxon>Oceanospirillaceae</taxon>
        <taxon>Marinomonas</taxon>
    </lineage>
</organism>
<proteinExistence type="predicted"/>
<dbReference type="PANTHER" id="PTHR42852:SF18">
    <property type="entry name" value="CHROMOSOME UNDETERMINED SCAFFOLD_47, WHOLE GENOME SHOTGUN SEQUENCE"/>
    <property type="match status" value="1"/>
</dbReference>
<dbReference type="InterPro" id="IPR000866">
    <property type="entry name" value="AhpC/TSA"/>
</dbReference>
<dbReference type="InterPro" id="IPR050553">
    <property type="entry name" value="Thioredoxin_ResA/DsbE_sf"/>
</dbReference>
<dbReference type="Proteomes" id="UP001209713">
    <property type="component" value="Unassembled WGS sequence"/>
</dbReference>
<dbReference type="EMBL" id="JAOVZB010000004">
    <property type="protein sequence ID" value="MCV2403284.1"/>
    <property type="molecule type" value="Genomic_DNA"/>
</dbReference>
<dbReference type="Pfam" id="PF00578">
    <property type="entry name" value="AhpC-TSA"/>
    <property type="match status" value="1"/>
</dbReference>
<reference evidence="4 5" key="1">
    <citation type="submission" date="2022-10" db="EMBL/GenBank/DDBJ databases">
        <title>Marinomonas transparenta sp. nov. and Marinomonas sargassi sp. nov., isolated from marine alga (Sargassum natans (L.) Gaillon).</title>
        <authorList>
            <person name="Wang Y."/>
        </authorList>
    </citation>
    <scope>NUCLEOTIDE SEQUENCE [LARGE SCALE GENOMIC DNA]</scope>
    <source>
        <strain evidence="4 5">C2222</strain>
    </source>
</reference>
<keyword evidence="1" id="KW-0676">Redox-active center</keyword>
<sequence>MTLSKNIALALKLLACALLPIIVLILVMSLRSNPSFETASGDSHNWKSDKWTIVNYFAEWCAPCLEELPELNQLAERSDIRVFGISYDSLSVDEIKGLINKYQIEFPILKSSAVQALPLSIPAVLPTTYIVSPDGQVMDALHGKVTEEAIDHLLSNLSK</sequence>
<protein>
    <submittedName>
        <fullName evidence="4">TlpA family protein disulfide reductase</fullName>
    </submittedName>
</protein>
<dbReference type="InterPro" id="IPR036249">
    <property type="entry name" value="Thioredoxin-like_sf"/>
</dbReference>
<keyword evidence="2" id="KW-0812">Transmembrane</keyword>
<feature type="transmembrane region" description="Helical" evidence="2">
    <location>
        <begin position="7"/>
        <end position="30"/>
    </location>
</feature>
<evidence type="ECO:0000259" key="3">
    <source>
        <dbReference type="PROSITE" id="PS51352"/>
    </source>
</evidence>
<keyword evidence="2" id="KW-0472">Membrane</keyword>
<gene>
    <name evidence="4" type="ORF">OFY17_10370</name>
</gene>
<keyword evidence="2" id="KW-1133">Transmembrane helix</keyword>
<dbReference type="PROSITE" id="PS00194">
    <property type="entry name" value="THIOREDOXIN_1"/>
    <property type="match status" value="1"/>
</dbReference>
<dbReference type="InterPro" id="IPR017937">
    <property type="entry name" value="Thioredoxin_CS"/>
</dbReference>
<evidence type="ECO:0000256" key="1">
    <source>
        <dbReference type="ARBA" id="ARBA00023284"/>
    </source>
</evidence>
<name>A0ABT2YTQ9_9GAMM</name>
<dbReference type="RefSeq" id="WP_263530661.1">
    <property type="nucleotide sequence ID" value="NZ_JAOVZB010000004.1"/>
</dbReference>
<keyword evidence="5" id="KW-1185">Reference proteome</keyword>